<name>A0ABS7K6A5_9BACI</name>
<organism evidence="1 2">
    <name type="scientific">Mesobacillus maritimus</name>
    <dbReference type="NCBI Taxonomy" id="1643336"/>
    <lineage>
        <taxon>Bacteria</taxon>
        <taxon>Bacillati</taxon>
        <taxon>Bacillota</taxon>
        <taxon>Bacilli</taxon>
        <taxon>Bacillales</taxon>
        <taxon>Bacillaceae</taxon>
        <taxon>Mesobacillus</taxon>
    </lineage>
</organism>
<comment type="caution">
    <text evidence="1">The sequence shown here is derived from an EMBL/GenBank/DDBJ whole genome shotgun (WGS) entry which is preliminary data.</text>
</comment>
<evidence type="ECO:0000313" key="2">
    <source>
        <dbReference type="Proteomes" id="UP000769780"/>
    </source>
</evidence>
<gene>
    <name evidence="1" type="ORF">H0185_13385</name>
</gene>
<dbReference type="PANTHER" id="PTHR36849:SF1">
    <property type="entry name" value="CYTOPLASMIC PROTEIN"/>
    <property type="match status" value="1"/>
</dbReference>
<dbReference type="Pfam" id="PF22752">
    <property type="entry name" value="DUF488-N3i"/>
    <property type="match status" value="1"/>
</dbReference>
<protein>
    <submittedName>
        <fullName evidence="1">DUF488 family protein</fullName>
    </submittedName>
</protein>
<sequence>MSKIVVKRIYDEVDSSSDGYRVLVDRLWPRGMSKEKAKIRVWAKEVAPSTELRKWFGHQPQRYEEFKERYLEELRTNEEKYAYLVELNQLAREDTLTLLYGAKDLVYNHAQVLKEELERVAEKRSPW</sequence>
<dbReference type="RefSeq" id="WP_221874016.1">
    <property type="nucleotide sequence ID" value="NZ_JACWFH010000015.1"/>
</dbReference>
<dbReference type="InterPro" id="IPR052552">
    <property type="entry name" value="YeaO-like"/>
</dbReference>
<dbReference type="PANTHER" id="PTHR36849">
    <property type="entry name" value="CYTOPLASMIC PROTEIN-RELATED"/>
    <property type="match status" value="1"/>
</dbReference>
<keyword evidence="2" id="KW-1185">Reference proteome</keyword>
<dbReference type="Proteomes" id="UP000769780">
    <property type="component" value="Unassembled WGS sequence"/>
</dbReference>
<reference evidence="1 2" key="1">
    <citation type="submission" date="2020-07" db="EMBL/GenBank/DDBJ databases">
        <title>Fungal Genomes of the International Space Station.</title>
        <authorList>
            <person name="Seuylemezian A."/>
            <person name="Singh N.K."/>
            <person name="Wood J."/>
            <person name="Venkateswaran K."/>
        </authorList>
    </citation>
    <scope>NUCLEOTIDE SEQUENCE [LARGE SCALE GENOMIC DNA]</scope>
    <source>
        <strain evidence="1 2">PL-B2</strain>
    </source>
</reference>
<accession>A0ABS7K6A5</accession>
<dbReference type="EMBL" id="JACWFH010000015">
    <property type="protein sequence ID" value="MBY0097792.1"/>
    <property type="molecule type" value="Genomic_DNA"/>
</dbReference>
<evidence type="ECO:0000313" key="1">
    <source>
        <dbReference type="EMBL" id="MBY0097792.1"/>
    </source>
</evidence>
<proteinExistence type="predicted"/>